<evidence type="ECO:0000256" key="2">
    <source>
        <dbReference type="ARBA" id="ARBA00009520"/>
    </source>
</evidence>
<dbReference type="Proteomes" id="UP000002640">
    <property type="component" value="Unassembled WGS sequence"/>
</dbReference>
<keyword evidence="6" id="KW-1185">Reference proteome</keyword>
<dbReference type="InParanoid" id="G5AGA0"/>
<gene>
    <name evidence="5" type="ORF">PHYSODRAFT_449487</name>
</gene>
<proteinExistence type="inferred from homology"/>
<dbReference type="KEGG" id="psoj:PHYSODRAFT_449487"/>
<evidence type="ECO:0000313" key="6">
    <source>
        <dbReference type="Proteomes" id="UP000002640"/>
    </source>
</evidence>
<dbReference type="SMR" id="G5AGA0"/>
<dbReference type="AlphaFoldDB" id="G5AGA0"/>
<comment type="similarity">
    <text evidence="2">Belongs to the Necrosis inducing protein (NPP1) family.</text>
</comment>
<dbReference type="EMBL" id="JH159166">
    <property type="protein sequence ID" value="EGZ05612.1"/>
    <property type="molecule type" value="Genomic_DNA"/>
</dbReference>
<keyword evidence="3" id="KW-0964">Secreted</keyword>
<dbReference type="InterPro" id="IPR008701">
    <property type="entry name" value="NPP1"/>
</dbReference>
<evidence type="ECO:0000313" key="5">
    <source>
        <dbReference type="EMBL" id="EGZ05612.1"/>
    </source>
</evidence>
<dbReference type="GO" id="GO:0005576">
    <property type="term" value="C:extracellular region"/>
    <property type="evidence" value="ECO:0007669"/>
    <property type="project" value="UniProtKB-SubCell"/>
</dbReference>
<dbReference type="PANTHER" id="PTHR33657:SF8">
    <property type="entry name" value="DOMAIN PROTEIN, PUTATIVE (AFU_ORTHOLOGUE AFUA_5G00600)-RELATED"/>
    <property type="match status" value="1"/>
</dbReference>
<evidence type="ECO:0008006" key="7">
    <source>
        <dbReference type="Google" id="ProtNLM"/>
    </source>
</evidence>
<dbReference type="STRING" id="1094619.G5AGA0"/>
<dbReference type="GeneID" id="20652896"/>
<feature type="non-terminal residue" evidence="5">
    <location>
        <position position="122"/>
    </location>
</feature>
<comment type="subcellular location">
    <subcellularLocation>
        <location evidence="1">Secreted</location>
    </subcellularLocation>
</comment>
<dbReference type="RefSeq" id="XP_009539143.1">
    <property type="nucleotide sequence ID" value="XM_009540848.1"/>
</dbReference>
<dbReference type="Pfam" id="PF05630">
    <property type="entry name" value="NPP1"/>
    <property type="match status" value="1"/>
</dbReference>
<evidence type="ECO:0000256" key="3">
    <source>
        <dbReference type="ARBA" id="ARBA00022525"/>
    </source>
</evidence>
<protein>
    <recommendedName>
        <fullName evidence="7">Necrosis inducing-like protein NPP1 type</fullName>
    </recommendedName>
</protein>
<name>G5AGA0_PHYSP</name>
<evidence type="ECO:0000256" key="4">
    <source>
        <dbReference type="ARBA" id="ARBA00023026"/>
    </source>
</evidence>
<dbReference type="PANTHER" id="PTHR33657">
    <property type="entry name" value="DOMAIN PROTEIN, PUTATIVE (AFU_ORTHOLOGUE AFUA_5G00600)-RELATED"/>
    <property type="match status" value="1"/>
</dbReference>
<organism evidence="5 6">
    <name type="scientific">Phytophthora sojae (strain P6497)</name>
    <name type="common">Soybean stem and root rot agent</name>
    <name type="synonym">Phytophthora megasperma f. sp. glycines</name>
    <dbReference type="NCBI Taxonomy" id="1094619"/>
    <lineage>
        <taxon>Eukaryota</taxon>
        <taxon>Sar</taxon>
        <taxon>Stramenopiles</taxon>
        <taxon>Oomycota</taxon>
        <taxon>Peronosporomycetes</taxon>
        <taxon>Peronosporales</taxon>
        <taxon>Peronosporaceae</taxon>
        <taxon>Phytophthora</taxon>
    </lineage>
</organism>
<keyword evidence="4" id="KW-0843">Virulence</keyword>
<accession>G5AGA0</accession>
<sequence>ASIGHDKVKPFPQPEPVTISEKAAVTFKPQLLITNGCHSYPAVNEAGETSGGLSPTGGTSAKCGGSALGSQVYGRSKWYNDIWAMYSWYFPKDSPSSGLGTRHGWENVIVWIDNPAVPAPKI</sequence>
<evidence type="ECO:0000256" key="1">
    <source>
        <dbReference type="ARBA" id="ARBA00004613"/>
    </source>
</evidence>
<reference evidence="5 6" key="1">
    <citation type="journal article" date="2006" name="Science">
        <title>Phytophthora genome sequences uncover evolutionary origins and mechanisms of pathogenesis.</title>
        <authorList>
            <person name="Tyler B.M."/>
            <person name="Tripathy S."/>
            <person name="Zhang X."/>
            <person name="Dehal P."/>
            <person name="Jiang R.H."/>
            <person name="Aerts A."/>
            <person name="Arredondo F.D."/>
            <person name="Baxter L."/>
            <person name="Bensasson D."/>
            <person name="Beynon J.L."/>
            <person name="Chapman J."/>
            <person name="Damasceno C.M."/>
            <person name="Dorrance A.E."/>
            <person name="Dou D."/>
            <person name="Dickerman A.W."/>
            <person name="Dubchak I.L."/>
            <person name="Garbelotto M."/>
            <person name="Gijzen M."/>
            <person name="Gordon S.G."/>
            <person name="Govers F."/>
            <person name="Grunwald N.J."/>
            <person name="Huang W."/>
            <person name="Ivors K.L."/>
            <person name="Jones R.W."/>
            <person name="Kamoun S."/>
            <person name="Krampis K."/>
            <person name="Lamour K.H."/>
            <person name="Lee M.K."/>
            <person name="McDonald W.H."/>
            <person name="Medina M."/>
            <person name="Meijer H.J."/>
            <person name="Nordberg E.K."/>
            <person name="Maclean D.J."/>
            <person name="Ospina-Giraldo M.D."/>
            <person name="Morris P.F."/>
            <person name="Phuntumart V."/>
            <person name="Putnam N.H."/>
            <person name="Rash S."/>
            <person name="Rose J.K."/>
            <person name="Sakihama Y."/>
            <person name="Salamov A.A."/>
            <person name="Savidor A."/>
            <person name="Scheuring C.F."/>
            <person name="Smith B.M."/>
            <person name="Sobral B.W."/>
            <person name="Terry A."/>
            <person name="Torto-Alalibo T.A."/>
            <person name="Win J."/>
            <person name="Xu Z."/>
            <person name="Zhang H."/>
            <person name="Grigoriev I.V."/>
            <person name="Rokhsar D.S."/>
            <person name="Boore J.L."/>
        </authorList>
    </citation>
    <scope>NUCLEOTIDE SEQUENCE [LARGE SCALE GENOMIC DNA]</scope>
    <source>
        <strain evidence="5 6">P6497</strain>
    </source>
</reference>
<feature type="non-terminal residue" evidence="5">
    <location>
        <position position="1"/>
    </location>
</feature>
<dbReference type="OMA" id="NVIVWID"/>